<reference evidence="4" key="1">
    <citation type="submission" date="2022-08" db="EMBL/GenBank/DDBJ databases">
        <title>Nisaea acidiphila sp. nov., isolated from a marine algal debris and emended description of the genus Nisaea Urios et al. 2008.</title>
        <authorList>
            <person name="Kwon K."/>
        </authorList>
    </citation>
    <scope>NUCLEOTIDE SEQUENCE</scope>
    <source>
        <strain evidence="4">MEBiC11861</strain>
    </source>
</reference>
<evidence type="ECO:0000259" key="3">
    <source>
        <dbReference type="Pfam" id="PF02826"/>
    </source>
</evidence>
<dbReference type="Gene3D" id="3.40.50.720">
    <property type="entry name" value="NAD(P)-binding Rossmann-like Domain"/>
    <property type="match status" value="2"/>
</dbReference>
<proteinExistence type="predicted"/>
<dbReference type="Proteomes" id="UP001060336">
    <property type="component" value="Chromosome"/>
</dbReference>
<dbReference type="KEGG" id="naci:NUH88_12245"/>
<evidence type="ECO:0000313" key="4">
    <source>
        <dbReference type="EMBL" id="UUX48186.1"/>
    </source>
</evidence>
<dbReference type="PANTHER" id="PTHR43333:SF1">
    <property type="entry name" value="D-ISOMER SPECIFIC 2-HYDROXYACID DEHYDROGENASE NAD-BINDING DOMAIN-CONTAINING PROTEIN"/>
    <property type="match status" value="1"/>
</dbReference>
<gene>
    <name evidence="4" type="ORF">NUH88_12245</name>
</gene>
<protein>
    <submittedName>
        <fullName evidence="4">2-hydroxyacid dehydrogenase</fullName>
    </submittedName>
</protein>
<dbReference type="InterPro" id="IPR036291">
    <property type="entry name" value="NAD(P)-bd_dom_sf"/>
</dbReference>
<keyword evidence="1" id="KW-0560">Oxidoreductase</keyword>
<dbReference type="GO" id="GO:0051287">
    <property type="term" value="F:NAD binding"/>
    <property type="evidence" value="ECO:0007669"/>
    <property type="project" value="InterPro"/>
</dbReference>
<keyword evidence="2" id="KW-0520">NAD</keyword>
<feature type="domain" description="D-isomer specific 2-hydroxyacid dehydrogenase NAD-binding" evidence="3">
    <location>
        <begin position="124"/>
        <end position="293"/>
    </location>
</feature>
<dbReference type="PANTHER" id="PTHR43333">
    <property type="entry name" value="2-HACID_DH_C DOMAIN-CONTAINING PROTEIN"/>
    <property type="match status" value="1"/>
</dbReference>
<dbReference type="SUPFAM" id="SSF51735">
    <property type="entry name" value="NAD(P)-binding Rossmann-fold domains"/>
    <property type="match status" value="1"/>
</dbReference>
<dbReference type="RefSeq" id="WP_257766694.1">
    <property type="nucleotide sequence ID" value="NZ_CP102480.1"/>
</dbReference>
<keyword evidence="5" id="KW-1185">Reference proteome</keyword>
<dbReference type="AlphaFoldDB" id="A0A9J7AMK0"/>
<sequence length="332" mass="37699">MSKSLSLLLTLPKHSPRYELLKKFLTTDWEIRTWSKDEGEDAFQERVKDVDVLVGGGVPELPKGIPLKLFQIPFTGYDWTGPEKVPAGAVFCNTFEHETTIAEHVLNGMLEFQTGLMRETHPMMKTESYNGRDISKGPMHREMRGATVGIVGYGHIGREVAKRCKAFDMKVMAVSRTKRDEPGLVDWYGTTDELDHLLQESDFVVVTAPLSEETRSMIDREAFNKMKPDAVICNVGRGAVVDEAALYEALSTQRIRGGIIDVWYVYPSKDEPNPWPSKFPFQKLDNIIMSPHNSAWTNEMSERRWAFVAANLDRFARGEELQNFCFEGTRQG</sequence>
<dbReference type="GO" id="GO:0016491">
    <property type="term" value="F:oxidoreductase activity"/>
    <property type="evidence" value="ECO:0007669"/>
    <property type="project" value="UniProtKB-KW"/>
</dbReference>
<evidence type="ECO:0000256" key="1">
    <source>
        <dbReference type="ARBA" id="ARBA00023002"/>
    </source>
</evidence>
<dbReference type="EMBL" id="CP102480">
    <property type="protein sequence ID" value="UUX48186.1"/>
    <property type="molecule type" value="Genomic_DNA"/>
</dbReference>
<dbReference type="InterPro" id="IPR006140">
    <property type="entry name" value="D-isomer_DH_NAD-bd"/>
</dbReference>
<accession>A0A9J7AMK0</accession>
<organism evidence="4 5">
    <name type="scientific">Nisaea acidiphila</name>
    <dbReference type="NCBI Taxonomy" id="1862145"/>
    <lineage>
        <taxon>Bacteria</taxon>
        <taxon>Pseudomonadati</taxon>
        <taxon>Pseudomonadota</taxon>
        <taxon>Alphaproteobacteria</taxon>
        <taxon>Rhodospirillales</taxon>
        <taxon>Thalassobaculaceae</taxon>
        <taxon>Nisaea</taxon>
    </lineage>
</organism>
<dbReference type="Pfam" id="PF02826">
    <property type="entry name" value="2-Hacid_dh_C"/>
    <property type="match status" value="1"/>
</dbReference>
<evidence type="ECO:0000256" key="2">
    <source>
        <dbReference type="ARBA" id="ARBA00023027"/>
    </source>
</evidence>
<dbReference type="CDD" id="cd12165">
    <property type="entry name" value="2-Hacid_dh_6"/>
    <property type="match status" value="1"/>
</dbReference>
<name>A0A9J7AMK0_9PROT</name>
<evidence type="ECO:0000313" key="5">
    <source>
        <dbReference type="Proteomes" id="UP001060336"/>
    </source>
</evidence>